<dbReference type="Pfam" id="PF01190">
    <property type="entry name" value="Pollen_Ole_e_1"/>
    <property type="match status" value="1"/>
</dbReference>
<dbReference type="Proteomes" id="UP001497516">
    <property type="component" value="Chromosome 7"/>
</dbReference>
<dbReference type="PANTHER" id="PTHR33470">
    <property type="entry name" value="OS01G0164075 PROTEIN"/>
    <property type="match status" value="1"/>
</dbReference>
<dbReference type="AlphaFoldDB" id="A0AAV2FLL7"/>
<evidence type="ECO:0000256" key="3">
    <source>
        <dbReference type="SAM" id="SignalP"/>
    </source>
</evidence>
<sequence length="205" mass="22011">MAYTTTSFFWLVGCFVVVIWCSQSLLLPACAASGYGGNHPPQLSQQSADGNGMNEKPPLPIGVQGTILCKSDDGYRPLPGATARITCVAEEEHGYETAPFSVSSSRTDDQGYYFATLYLSEVMMSDDLKLKECKAFLENPSSATDTTTCDYPTDQNGGVSGATLTSHTVLEEKRMKLYTVKPFAYSTTAGPASAPSPADDYDDGY</sequence>
<feature type="region of interest" description="Disordered" evidence="2">
    <location>
        <begin position="186"/>
        <end position="205"/>
    </location>
</feature>
<name>A0AAV2FLL7_9ROSI</name>
<dbReference type="EMBL" id="OZ034820">
    <property type="protein sequence ID" value="CAL1398608.1"/>
    <property type="molecule type" value="Genomic_DNA"/>
</dbReference>
<feature type="signal peptide" evidence="3">
    <location>
        <begin position="1"/>
        <end position="21"/>
    </location>
</feature>
<evidence type="ECO:0000313" key="4">
    <source>
        <dbReference type="EMBL" id="CAL1398608.1"/>
    </source>
</evidence>
<keyword evidence="5" id="KW-1185">Reference proteome</keyword>
<evidence type="ECO:0000256" key="1">
    <source>
        <dbReference type="ARBA" id="ARBA00022729"/>
    </source>
</evidence>
<evidence type="ECO:0008006" key="6">
    <source>
        <dbReference type="Google" id="ProtNLM"/>
    </source>
</evidence>
<evidence type="ECO:0000256" key="2">
    <source>
        <dbReference type="SAM" id="MobiDB-lite"/>
    </source>
</evidence>
<protein>
    <recommendedName>
        <fullName evidence="6">Proline-rich protein 3-like</fullName>
    </recommendedName>
</protein>
<dbReference type="PANTHER" id="PTHR33470:SF40">
    <property type="entry name" value="PROTEIN SEED AND ROOT HAIR PROTECTIVE PROTEIN"/>
    <property type="match status" value="1"/>
</dbReference>
<feature type="chain" id="PRO_5043763362" description="Proline-rich protein 3-like" evidence="3">
    <location>
        <begin position="22"/>
        <end position="205"/>
    </location>
</feature>
<feature type="compositionally biased region" description="Low complexity" evidence="2">
    <location>
        <begin position="186"/>
        <end position="198"/>
    </location>
</feature>
<dbReference type="GO" id="GO:0071944">
    <property type="term" value="C:cell periphery"/>
    <property type="evidence" value="ECO:0007669"/>
    <property type="project" value="TreeGrafter"/>
</dbReference>
<proteinExistence type="predicted"/>
<evidence type="ECO:0000313" key="5">
    <source>
        <dbReference type="Proteomes" id="UP001497516"/>
    </source>
</evidence>
<gene>
    <name evidence="4" type="ORF">LTRI10_LOCUS38832</name>
</gene>
<reference evidence="4 5" key="1">
    <citation type="submission" date="2024-04" db="EMBL/GenBank/DDBJ databases">
        <authorList>
            <person name="Fracassetti M."/>
        </authorList>
    </citation>
    <scope>NUCLEOTIDE SEQUENCE [LARGE SCALE GENOMIC DNA]</scope>
</reference>
<keyword evidence="1 3" id="KW-0732">Signal</keyword>
<accession>A0AAV2FLL7</accession>
<organism evidence="4 5">
    <name type="scientific">Linum trigynum</name>
    <dbReference type="NCBI Taxonomy" id="586398"/>
    <lineage>
        <taxon>Eukaryota</taxon>
        <taxon>Viridiplantae</taxon>
        <taxon>Streptophyta</taxon>
        <taxon>Embryophyta</taxon>
        <taxon>Tracheophyta</taxon>
        <taxon>Spermatophyta</taxon>
        <taxon>Magnoliopsida</taxon>
        <taxon>eudicotyledons</taxon>
        <taxon>Gunneridae</taxon>
        <taxon>Pentapetalae</taxon>
        <taxon>rosids</taxon>
        <taxon>fabids</taxon>
        <taxon>Malpighiales</taxon>
        <taxon>Linaceae</taxon>
        <taxon>Linum</taxon>
    </lineage>
</organism>